<evidence type="ECO:0000256" key="3">
    <source>
        <dbReference type="ARBA" id="ARBA00023163"/>
    </source>
</evidence>
<dbReference type="InterPro" id="IPR036271">
    <property type="entry name" value="Tet_transcr_reg_TetR-rel_C_sf"/>
</dbReference>
<dbReference type="SUPFAM" id="SSF46689">
    <property type="entry name" value="Homeodomain-like"/>
    <property type="match status" value="1"/>
</dbReference>
<evidence type="ECO:0000313" key="7">
    <source>
        <dbReference type="EMBL" id="MCF2529357.1"/>
    </source>
</evidence>
<keyword evidence="8" id="KW-1185">Reference proteome</keyword>
<dbReference type="RefSeq" id="WP_235053603.1">
    <property type="nucleotide sequence ID" value="NZ_JAKFHA010000010.1"/>
</dbReference>
<dbReference type="Pfam" id="PF00440">
    <property type="entry name" value="TetR_N"/>
    <property type="match status" value="1"/>
</dbReference>
<evidence type="ECO:0000313" key="8">
    <source>
        <dbReference type="Proteomes" id="UP001165378"/>
    </source>
</evidence>
<dbReference type="PANTHER" id="PTHR30055">
    <property type="entry name" value="HTH-TYPE TRANSCRIPTIONAL REGULATOR RUTR"/>
    <property type="match status" value="1"/>
</dbReference>
<keyword evidence="3" id="KW-0804">Transcription</keyword>
<name>A0AA41Q1A1_9ACTN</name>
<dbReference type="PROSITE" id="PS50977">
    <property type="entry name" value="HTH_TETR_2"/>
    <property type="match status" value="1"/>
</dbReference>
<organism evidence="7 8">
    <name type="scientific">Yinghuangia soli</name>
    <dbReference type="NCBI Taxonomy" id="2908204"/>
    <lineage>
        <taxon>Bacteria</taxon>
        <taxon>Bacillati</taxon>
        <taxon>Actinomycetota</taxon>
        <taxon>Actinomycetes</taxon>
        <taxon>Kitasatosporales</taxon>
        <taxon>Streptomycetaceae</taxon>
        <taxon>Yinghuangia</taxon>
    </lineage>
</organism>
<keyword evidence="2 4" id="KW-0238">DNA-binding</keyword>
<evidence type="ECO:0000256" key="2">
    <source>
        <dbReference type="ARBA" id="ARBA00023125"/>
    </source>
</evidence>
<feature type="compositionally biased region" description="Gly residues" evidence="5">
    <location>
        <begin position="8"/>
        <end position="20"/>
    </location>
</feature>
<evidence type="ECO:0000256" key="4">
    <source>
        <dbReference type="PROSITE-ProRule" id="PRU00335"/>
    </source>
</evidence>
<sequence>MSPRAQAPGGGAETGGGTGAKPGTKPGAKAPGRRAYHHGDLRNALVDAALEMVRTGGPEAIVLREAARATGVSSTAAYRHFESHRDLVEAVKERAGARMDAEVAARLTDEPARADRGEEAVRRMRAVGRGYVRFALEEPGLFRLIFRQYADAPMPEGDPVSEAPPLTERNSSYMSMSEALDELVEAGELAAGRRAFTDVAMWAAVHGISTLLLETDLSRLDKRAREAAVERVFDVVFHGILTNLDTSAA</sequence>
<dbReference type="InterPro" id="IPR001647">
    <property type="entry name" value="HTH_TetR"/>
</dbReference>
<evidence type="ECO:0000256" key="1">
    <source>
        <dbReference type="ARBA" id="ARBA00023015"/>
    </source>
</evidence>
<evidence type="ECO:0000256" key="5">
    <source>
        <dbReference type="SAM" id="MobiDB-lite"/>
    </source>
</evidence>
<dbReference type="GO" id="GO:0003700">
    <property type="term" value="F:DNA-binding transcription factor activity"/>
    <property type="evidence" value="ECO:0007669"/>
    <property type="project" value="TreeGrafter"/>
</dbReference>
<dbReference type="InterPro" id="IPR050109">
    <property type="entry name" value="HTH-type_TetR-like_transc_reg"/>
</dbReference>
<feature type="domain" description="HTH tetR-type" evidence="6">
    <location>
        <begin position="39"/>
        <end position="99"/>
    </location>
</feature>
<dbReference type="Proteomes" id="UP001165378">
    <property type="component" value="Unassembled WGS sequence"/>
</dbReference>
<dbReference type="Gene3D" id="1.10.357.10">
    <property type="entry name" value="Tetracycline Repressor, domain 2"/>
    <property type="match status" value="1"/>
</dbReference>
<dbReference type="InterPro" id="IPR009057">
    <property type="entry name" value="Homeodomain-like_sf"/>
</dbReference>
<gene>
    <name evidence="7" type="ORF">LZ495_19355</name>
</gene>
<dbReference type="AlphaFoldDB" id="A0AA41Q1A1"/>
<proteinExistence type="predicted"/>
<dbReference type="EMBL" id="JAKFHA010000010">
    <property type="protein sequence ID" value="MCF2529357.1"/>
    <property type="molecule type" value="Genomic_DNA"/>
</dbReference>
<protein>
    <submittedName>
        <fullName evidence="7">TetR/AcrR family transcriptional regulator</fullName>
    </submittedName>
</protein>
<keyword evidence="1" id="KW-0805">Transcription regulation</keyword>
<dbReference type="SUPFAM" id="SSF48498">
    <property type="entry name" value="Tetracyclin repressor-like, C-terminal domain"/>
    <property type="match status" value="1"/>
</dbReference>
<reference evidence="7" key="1">
    <citation type="submission" date="2022-01" db="EMBL/GenBank/DDBJ databases">
        <title>Genome-Based Taxonomic Classification of the Phylum Actinobacteria.</title>
        <authorList>
            <person name="Gao Y."/>
        </authorList>
    </citation>
    <scope>NUCLEOTIDE SEQUENCE</scope>
    <source>
        <strain evidence="7">KLBMP 8922</strain>
    </source>
</reference>
<comment type="caution">
    <text evidence="7">The sequence shown here is derived from an EMBL/GenBank/DDBJ whole genome shotgun (WGS) entry which is preliminary data.</text>
</comment>
<feature type="region of interest" description="Disordered" evidence="5">
    <location>
        <begin position="1"/>
        <end position="35"/>
    </location>
</feature>
<feature type="compositionally biased region" description="Low complexity" evidence="5">
    <location>
        <begin position="21"/>
        <end position="30"/>
    </location>
</feature>
<dbReference type="Pfam" id="PF13305">
    <property type="entry name" value="TetR_C_33"/>
    <property type="match status" value="1"/>
</dbReference>
<accession>A0AA41Q1A1</accession>
<feature type="DNA-binding region" description="H-T-H motif" evidence="4">
    <location>
        <begin position="62"/>
        <end position="81"/>
    </location>
</feature>
<dbReference type="PANTHER" id="PTHR30055:SF220">
    <property type="entry name" value="TETR-FAMILY REGULATORY PROTEIN"/>
    <property type="match status" value="1"/>
</dbReference>
<dbReference type="InterPro" id="IPR025996">
    <property type="entry name" value="MT1864/Rv1816-like_C"/>
</dbReference>
<evidence type="ECO:0000259" key="6">
    <source>
        <dbReference type="PROSITE" id="PS50977"/>
    </source>
</evidence>
<dbReference type="GO" id="GO:0000976">
    <property type="term" value="F:transcription cis-regulatory region binding"/>
    <property type="evidence" value="ECO:0007669"/>
    <property type="project" value="TreeGrafter"/>
</dbReference>